<dbReference type="RefSeq" id="WP_189042812.1">
    <property type="nucleotide sequence ID" value="NZ_BMJQ01000002.1"/>
</dbReference>
<dbReference type="Proteomes" id="UP000646365">
    <property type="component" value="Unassembled WGS sequence"/>
</dbReference>
<sequence>MRHAYDTVVAFACELLERASMPSDKAAAVAHILVEGELAGRSTHGLALLAPYLGEIETGGMRVEGDPETIADFGACLGWDGRKLPGPWLVLRALDHAMARAGRLGMAAVTIQRSHHIAALGAYLTRATERGFLTLLTLTDPGFSSVAPFGGVAPVLTSNPIAFGAPTKGAPILIDISTSMATNGLVAKYRREGRTFAQPWLLDNAGRPSTNPAAIFAEPPGSILPLGGLDAGHKGYGIGMMVELLTGCLSGRGRAEPRDGWSAAVFLMVIDPAAFGSDEAYLRQVEVLAAACHASPPRPGFDRVRLPGEASAERRAEQLRDGIAIDPATLAALEPWARKFAVLLPGMR</sequence>
<evidence type="ECO:0000313" key="4">
    <source>
        <dbReference type="Proteomes" id="UP000646365"/>
    </source>
</evidence>
<evidence type="ECO:0000313" key="3">
    <source>
        <dbReference type="EMBL" id="GGF05117.1"/>
    </source>
</evidence>
<dbReference type="Gene3D" id="1.10.1530.10">
    <property type="match status" value="1"/>
</dbReference>
<reference evidence="3" key="2">
    <citation type="submission" date="2020-09" db="EMBL/GenBank/DDBJ databases">
        <authorList>
            <person name="Sun Q."/>
            <person name="Zhou Y."/>
        </authorList>
    </citation>
    <scope>NUCLEOTIDE SEQUENCE</scope>
    <source>
        <strain evidence="3">CGMCC 1.15725</strain>
    </source>
</reference>
<reference evidence="3" key="1">
    <citation type="journal article" date="2014" name="Int. J. Syst. Evol. Microbiol.">
        <title>Complete genome sequence of Corynebacterium casei LMG S-19264T (=DSM 44701T), isolated from a smear-ripened cheese.</title>
        <authorList>
            <consortium name="US DOE Joint Genome Institute (JGI-PGF)"/>
            <person name="Walter F."/>
            <person name="Albersmeier A."/>
            <person name="Kalinowski J."/>
            <person name="Ruckert C."/>
        </authorList>
    </citation>
    <scope>NUCLEOTIDE SEQUENCE</scope>
    <source>
        <strain evidence="3">CGMCC 1.15725</strain>
    </source>
</reference>
<gene>
    <name evidence="3" type="ORF">GCM10011611_08240</name>
</gene>
<evidence type="ECO:0000256" key="1">
    <source>
        <dbReference type="ARBA" id="ARBA00006056"/>
    </source>
</evidence>
<dbReference type="AlphaFoldDB" id="A0A8J3E236"/>
<dbReference type="PANTHER" id="PTHR11091">
    <property type="entry name" value="OXIDOREDUCTASE-RELATED"/>
    <property type="match status" value="1"/>
</dbReference>
<evidence type="ECO:0000256" key="2">
    <source>
        <dbReference type="ARBA" id="ARBA00023002"/>
    </source>
</evidence>
<dbReference type="InterPro" id="IPR036111">
    <property type="entry name" value="Mal/L-sulfo/L-lacto_DH-like_sf"/>
</dbReference>
<dbReference type="SUPFAM" id="SSF89733">
    <property type="entry name" value="L-sulfolactate dehydrogenase-like"/>
    <property type="match status" value="1"/>
</dbReference>
<dbReference type="EMBL" id="BMJQ01000002">
    <property type="protein sequence ID" value="GGF05117.1"/>
    <property type="molecule type" value="Genomic_DNA"/>
</dbReference>
<comment type="similarity">
    <text evidence="1">Belongs to the LDH2/MDH2 oxidoreductase family.</text>
</comment>
<dbReference type="Pfam" id="PF02615">
    <property type="entry name" value="Ldh_2"/>
    <property type="match status" value="1"/>
</dbReference>
<name>A0A8J3E236_9PROT</name>
<organism evidence="3 4">
    <name type="scientific">Aliidongia dinghuensis</name>
    <dbReference type="NCBI Taxonomy" id="1867774"/>
    <lineage>
        <taxon>Bacteria</taxon>
        <taxon>Pseudomonadati</taxon>
        <taxon>Pseudomonadota</taxon>
        <taxon>Alphaproteobacteria</taxon>
        <taxon>Rhodospirillales</taxon>
        <taxon>Dongiaceae</taxon>
        <taxon>Aliidongia</taxon>
    </lineage>
</organism>
<dbReference type="InterPro" id="IPR003767">
    <property type="entry name" value="Malate/L-lactate_DH-like"/>
</dbReference>
<comment type="caution">
    <text evidence="3">The sequence shown here is derived from an EMBL/GenBank/DDBJ whole genome shotgun (WGS) entry which is preliminary data.</text>
</comment>
<dbReference type="InterPro" id="IPR043144">
    <property type="entry name" value="Mal/L-sulf/L-lact_DH-like_ah"/>
</dbReference>
<dbReference type="InterPro" id="IPR043143">
    <property type="entry name" value="Mal/L-sulf/L-lact_DH-like_NADP"/>
</dbReference>
<accession>A0A8J3E236</accession>
<dbReference type="PANTHER" id="PTHR11091:SF0">
    <property type="entry name" value="MALATE DEHYDROGENASE"/>
    <property type="match status" value="1"/>
</dbReference>
<keyword evidence="2" id="KW-0560">Oxidoreductase</keyword>
<proteinExistence type="inferred from homology"/>
<dbReference type="Gene3D" id="3.30.1370.60">
    <property type="entry name" value="Hypothetical oxidoreductase yiak, domain 2"/>
    <property type="match status" value="1"/>
</dbReference>
<protein>
    <submittedName>
        <fullName evidence="3">Lactate dehydrogenase</fullName>
    </submittedName>
</protein>
<dbReference type="GO" id="GO:0016491">
    <property type="term" value="F:oxidoreductase activity"/>
    <property type="evidence" value="ECO:0007669"/>
    <property type="project" value="UniProtKB-KW"/>
</dbReference>
<keyword evidence="4" id="KW-1185">Reference proteome</keyword>